<dbReference type="EMBL" id="ACJX03000001">
    <property type="protein sequence ID" value="KRT35087.1"/>
    <property type="molecule type" value="Genomic_DNA"/>
</dbReference>
<dbReference type="Proteomes" id="UP000005273">
    <property type="component" value="Unassembled WGS sequence"/>
</dbReference>
<proteinExistence type="predicted"/>
<keyword evidence="2" id="KW-1185">Reference proteome</keyword>
<dbReference type="STRING" id="592015.HMPREF1705_04757"/>
<sequence length="75" mass="8591">MMLRRHGITTPFSKSMEIYPSCPAKPTSPFRCRRVFNLDASFTNNIIPTKYCCCQETIIVIIPLYPHDLTIIGID</sequence>
<evidence type="ECO:0000313" key="2">
    <source>
        <dbReference type="Proteomes" id="UP000005273"/>
    </source>
</evidence>
<gene>
    <name evidence="1" type="ORF">HMPREF1705_04757</name>
</gene>
<accession>A0A0T5X9M6</accession>
<evidence type="ECO:0000313" key="1">
    <source>
        <dbReference type="EMBL" id="KRT35087.1"/>
    </source>
</evidence>
<protein>
    <submittedName>
        <fullName evidence="1">Uncharacterized protein</fullName>
    </submittedName>
</protein>
<name>A0A0T5X9M6_9BACT</name>
<reference evidence="2" key="1">
    <citation type="submission" date="2012-09" db="EMBL/GenBank/DDBJ databases">
        <authorList>
            <person name="Weinstock G."/>
            <person name="Sodergren E."/>
            <person name="Clifton S."/>
            <person name="Fulton L."/>
            <person name="Fulton B."/>
            <person name="Courtney L."/>
            <person name="Fronick C."/>
            <person name="Harrison M."/>
            <person name="Strong C."/>
            <person name="Farmer C."/>
            <person name="Delehaunty K."/>
            <person name="Markovic C."/>
            <person name="Hall O."/>
            <person name="Minx P."/>
            <person name="Tomlinson C."/>
            <person name="Mitreva M."/>
            <person name="Nelson J."/>
            <person name="Hou S."/>
            <person name="Wollam A."/>
            <person name="Pepin K.H."/>
            <person name="Johnson M."/>
            <person name="Bhonagiri V."/>
            <person name="Nash W.E."/>
            <person name="Suruliraj S."/>
            <person name="Warren W."/>
            <person name="Chinwalla A."/>
            <person name="Mardis E.R."/>
            <person name="Wilson R.K."/>
        </authorList>
    </citation>
    <scope>NUCLEOTIDE SEQUENCE [LARGE SCALE GENOMIC DNA]</scope>
    <source>
        <strain evidence="2">OS1</strain>
    </source>
</reference>
<dbReference type="AlphaFoldDB" id="A0A0T5X9M6"/>
<comment type="caution">
    <text evidence="1">The sequence shown here is derived from an EMBL/GenBank/DDBJ whole genome shotgun (WGS) entry which is preliminary data.</text>
</comment>
<organism evidence="1 2">
    <name type="scientific">Acetomicrobium hydrogeniformans ATCC BAA-1850</name>
    <dbReference type="NCBI Taxonomy" id="592015"/>
    <lineage>
        <taxon>Bacteria</taxon>
        <taxon>Thermotogati</taxon>
        <taxon>Synergistota</taxon>
        <taxon>Synergistia</taxon>
        <taxon>Synergistales</taxon>
        <taxon>Acetomicrobiaceae</taxon>
        <taxon>Acetomicrobium</taxon>
    </lineage>
</organism>